<dbReference type="AlphaFoldDB" id="A0AAD9Q2N1"/>
<proteinExistence type="predicted"/>
<dbReference type="EMBL" id="JARQWQ010000076">
    <property type="protein sequence ID" value="KAK2553613.1"/>
    <property type="molecule type" value="Genomic_DNA"/>
</dbReference>
<comment type="caution">
    <text evidence="1">The sequence shown here is derived from an EMBL/GenBank/DDBJ whole genome shotgun (WGS) entry which is preliminary data.</text>
</comment>
<dbReference type="Proteomes" id="UP001249851">
    <property type="component" value="Unassembled WGS sequence"/>
</dbReference>
<name>A0AAD9Q2N1_ACRCE</name>
<evidence type="ECO:0000313" key="2">
    <source>
        <dbReference type="Proteomes" id="UP001249851"/>
    </source>
</evidence>
<reference evidence="1" key="2">
    <citation type="journal article" date="2023" name="Science">
        <title>Genomic signatures of disease resistance in endangered staghorn corals.</title>
        <authorList>
            <person name="Vollmer S.V."/>
            <person name="Selwyn J.D."/>
            <person name="Despard B.A."/>
            <person name="Roesel C.L."/>
        </authorList>
    </citation>
    <scope>NUCLEOTIDE SEQUENCE</scope>
    <source>
        <strain evidence="1">K2</strain>
    </source>
</reference>
<organism evidence="1 2">
    <name type="scientific">Acropora cervicornis</name>
    <name type="common">Staghorn coral</name>
    <dbReference type="NCBI Taxonomy" id="6130"/>
    <lineage>
        <taxon>Eukaryota</taxon>
        <taxon>Metazoa</taxon>
        <taxon>Cnidaria</taxon>
        <taxon>Anthozoa</taxon>
        <taxon>Hexacorallia</taxon>
        <taxon>Scleractinia</taxon>
        <taxon>Astrocoeniina</taxon>
        <taxon>Acroporidae</taxon>
        <taxon>Acropora</taxon>
    </lineage>
</organism>
<reference evidence="1" key="1">
    <citation type="journal article" date="2023" name="G3 (Bethesda)">
        <title>Whole genome assembly and annotation of the endangered Caribbean coral Acropora cervicornis.</title>
        <authorList>
            <person name="Selwyn J.D."/>
            <person name="Vollmer S.V."/>
        </authorList>
    </citation>
    <scope>NUCLEOTIDE SEQUENCE</scope>
    <source>
        <strain evidence="1">K2</strain>
    </source>
</reference>
<sequence>MICRSTCLDIKRCFREEYTALPVVCCIFSCQSINQNQFSSLDDVKQALQKANITLVNDWQDSSGIHHGEATIGGITFSLQFTWPLSTSGTIQLPSNETLPVSDIRDFTGKLALQVGINGLLPPLQYVGLGNFGFSVENFAISFNEGDPLSAETKHLE</sequence>
<gene>
    <name evidence="1" type="ORF">P5673_025106</name>
</gene>
<evidence type="ECO:0000313" key="1">
    <source>
        <dbReference type="EMBL" id="KAK2553613.1"/>
    </source>
</evidence>
<accession>A0AAD9Q2N1</accession>
<protein>
    <submittedName>
        <fullName evidence="1">Uncharacterized protein</fullName>
    </submittedName>
</protein>
<keyword evidence="2" id="KW-1185">Reference proteome</keyword>